<dbReference type="InterPro" id="IPR000157">
    <property type="entry name" value="TIR_dom"/>
</dbReference>
<dbReference type="PANTHER" id="PTHR23150:SF19">
    <property type="entry name" value="FORMYLGLYCINE-GENERATING ENZYME"/>
    <property type="match status" value="1"/>
</dbReference>
<dbReference type="SUPFAM" id="SSF56436">
    <property type="entry name" value="C-type lectin-like"/>
    <property type="match status" value="1"/>
</dbReference>
<organism evidence="2 3">
    <name type="scientific">Phototrophicus methaneseepsis</name>
    <dbReference type="NCBI Taxonomy" id="2710758"/>
    <lineage>
        <taxon>Bacteria</taxon>
        <taxon>Bacillati</taxon>
        <taxon>Chloroflexota</taxon>
        <taxon>Candidatus Thermofontia</taxon>
        <taxon>Phototrophicales</taxon>
        <taxon>Phototrophicaceae</taxon>
        <taxon>Phototrophicus</taxon>
    </lineage>
</organism>
<feature type="domain" description="TIR" evidence="1">
    <location>
        <begin position="1"/>
        <end position="138"/>
    </location>
</feature>
<dbReference type="Proteomes" id="UP000594468">
    <property type="component" value="Chromosome"/>
</dbReference>
<dbReference type="SUPFAM" id="SSF52200">
    <property type="entry name" value="Toll/Interleukin receptor TIR domain"/>
    <property type="match status" value="1"/>
</dbReference>
<dbReference type="EMBL" id="CP062983">
    <property type="protein sequence ID" value="QPC82675.1"/>
    <property type="molecule type" value="Genomic_DNA"/>
</dbReference>
<dbReference type="InterPro" id="IPR051043">
    <property type="entry name" value="Sulfatase_Mod_Factor_Kinase"/>
</dbReference>
<dbReference type="AlphaFoldDB" id="A0A7S8E954"/>
<dbReference type="PANTHER" id="PTHR23150">
    <property type="entry name" value="SULFATASE MODIFYING FACTOR 1, 2"/>
    <property type="match status" value="1"/>
</dbReference>
<evidence type="ECO:0000313" key="3">
    <source>
        <dbReference type="Proteomes" id="UP000594468"/>
    </source>
</evidence>
<dbReference type="InterPro" id="IPR042095">
    <property type="entry name" value="SUMF_sf"/>
</dbReference>
<reference evidence="2 3" key="1">
    <citation type="submission" date="2020-02" db="EMBL/GenBank/DDBJ databases">
        <authorList>
            <person name="Zheng R.K."/>
            <person name="Sun C.M."/>
        </authorList>
    </citation>
    <scope>NUCLEOTIDE SEQUENCE [LARGE SCALE GENOMIC DNA]</scope>
    <source>
        <strain evidence="3">rifampicinis</strain>
    </source>
</reference>
<dbReference type="Gene3D" id="3.90.1580.10">
    <property type="entry name" value="paralog of FGE (formylglycine-generating enzyme)"/>
    <property type="match status" value="1"/>
</dbReference>
<dbReference type="InterPro" id="IPR016187">
    <property type="entry name" value="CTDL_fold"/>
</dbReference>
<dbReference type="GO" id="GO:0120147">
    <property type="term" value="F:formylglycine-generating oxidase activity"/>
    <property type="evidence" value="ECO:0007669"/>
    <property type="project" value="TreeGrafter"/>
</dbReference>
<gene>
    <name evidence="2" type="ORF">G4Y79_23820</name>
</gene>
<keyword evidence="3" id="KW-1185">Reference proteome</keyword>
<dbReference type="GO" id="GO:0007165">
    <property type="term" value="P:signal transduction"/>
    <property type="evidence" value="ECO:0007669"/>
    <property type="project" value="InterPro"/>
</dbReference>
<dbReference type="RefSeq" id="WP_195170744.1">
    <property type="nucleotide sequence ID" value="NZ_CP062983.1"/>
</dbReference>
<dbReference type="Gene3D" id="3.40.50.10140">
    <property type="entry name" value="Toll/interleukin-1 receptor homology (TIR) domain"/>
    <property type="match status" value="1"/>
</dbReference>
<accession>A0A7S8E954</accession>
<dbReference type="Pfam" id="PF03781">
    <property type="entry name" value="FGE-sulfatase"/>
    <property type="match status" value="1"/>
</dbReference>
<dbReference type="KEGG" id="pmet:G4Y79_23820"/>
<dbReference type="InterPro" id="IPR035897">
    <property type="entry name" value="Toll_tir_struct_dom_sf"/>
</dbReference>
<evidence type="ECO:0000313" key="2">
    <source>
        <dbReference type="EMBL" id="QPC82675.1"/>
    </source>
</evidence>
<dbReference type="PROSITE" id="PS50104">
    <property type="entry name" value="TIR"/>
    <property type="match status" value="1"/>
</dbReference>
<sequence length="412" mass="46854">MTTKIFISYAKKDTRELALALADALNQMDGVSAWVDRSLRAGQSWELQIQQEIDACDAMVVLYSPDLNRHKEGLPESYVLNEIAYAKYTARKIIIPVMAQPTTPPIALTMEHYIDYAGSGLSLDELVAAISAELDEPLNQNQDEQPPASLESPIRDRAFGEQAQAVTAIIGEPFQWCDVPAGAFIYGTAREMLTLPGFKISKYPVTCSQFQVFVDDEDGIQSDRWWEGLAKRDKLRAPRWNEPDYAREHVTWYESIAFCRWLTWKLGGSDDLDAVENWLVRLPTEYEWEKAARGTDGRAYPWGDEFDRSRCNTQEGGVGRVTSVMQYPLGVSPYGVMDMSGNTWEWTLTQFYHAVVDLQHEDLRSESVRSIRGSHWNYFRNTAITTYRDWNGVLNRMNNISIGFRLACSLPA</sequence>
<evidence type="ECO:0000259" key="1">
    <source>
        <dbReference type="PROSITE" id="PS50104"/>
    </source>
</evidence>
<proteinExistence type="predicted"/>
<dbReference type="InterPro" id="IPR005532">
    <property type="entry name" value="SUMF_dom"/>
</dbReference>
<dbReference type="Pfam" id="PF13676">
    <property type="entry name" value="TIR_2"/>
    <property type="match status" value="1"/>
</dbReference>
<name>A0A7S8E954_9CHLR</name>
<protein>
    <submittedName>
        <fullName evidence="2">SUMF1/EgtB/PvdO family nonheme iron enzyme</fullName>
    </submittedName>
</protein>